<evidence type="ECO:0000256" key="3">
    <source>
        <dbReference type="ARBA" id="ARBA00023157"/>
    </source>
</evidence>
<organism evidence="8 9">
    <name type="scientific">Handroanthus impetiginosus</name>
    <dbReference type="NCBI Taxonomy" id="429701"/>
    <lineage>
        <taxon>Eukaryota</taxon>
        <taxon>Viridiplantae</taxon>
        <taxon>Streptophyta</taxon>
        <taxon>Embryophyta</taxon>
        <taxon>Tracheophyta</taxon>
        <taxon>Spermatophyta</taxon>
        <taxon>Magnoliopsida</taxon>
        <taxon>eudicotyledons</taxon>
        <taxon>Gunneridae</taxon>
        <taxon>Pentapetalae</taxon>
        <taxon>asterids</taxon>
        <taxon>lamiids</taxon>
        <taxon>Lamiales</taxon>
        <taxon>Bignoniaceae</taxon>
        <taxon>Crescentiina</taxon>
        <taxon>Tabebuia alliance</taxon>
        <taxon>Handroanthus</taxon>
    </lineage>
</organism>
<dbReference type="InterPro" id="IPR039391">
    <property type="entry name" value="Phytocyanin-like"/>
</dbReference>
<keyword evidence="1" id="KW-0479">Metal-binding</keyword>
<feature type="signal peptide" evidence="6">
    <location>
        <begin position="1"/>
        <end position="23"/>
    </location>
</feature>
<dbReference type="Proteomes" id="UP000231279">
    <property type="component" value="Unassembled WGS sequence"/>
</dbReference>
<feature type="domain" description="Phytocyanin" evidence="7">
    <location>
        <begin position="25"/>
        <end position="128"/>
    </location>
</feature>
<dbReference type="GO" id="GO:0009055">
    <property type="term" value="F:electron transfer activity"/>
    <property type="evidence" value="ECO:0007669"/>
    <property type="project" value="InterPro"/>
</dbReference>
<dbReference type="InterPro" id="IPR028871">
    <property type="entry name" value="BlueCu_1_BS"/>
</dbReference>
<reference evidence="9" key="1">
    <citation type="journal article" date="2018" name="Gigascience">
        <title>Genome assembly of the Pink Ipe (Handroanthus impetiginosus, Bignoniaceae), a highly valued, ecologically keystone Neotropical timber forest tree.</title>
        <authorList>
            <person name="Silva-Junior O.B."/>
            <person name="Grattapaglia D."/>
            <person name="Novaes E."/>
            <person name="Collevatti R.G."/>
        </authorList>
    </citation>
    <scope>NUCLEOTIDE SEQUENCE [LARGE SCALE GENOMIC DNA]</scope>
    <source>
        <strain evidence="9">cv. UFG-1</strain>
    </source>
</reference>
<protein>
    <recommendedName>
        <fullName evidence="7">Phytocyanin domain-containing protein</fullName>
    </recommendedName>
</protein>
<evidence type="ECO:0000256" key="1">
    <source>
        <dbReference type="ARBA" id="ARBA00022723"/>
    </source>
</evidence>
<dbReference type="Pfam" id="PF02298">
    <property type="entry name" value="Cu_bind_like"/>
    <property type="match status" value="1"/>
</dbReference>
<keyword evidence="4" id="KW-0325">Glycoprotein</keyword>
<dbReference type="PANTHER" id="PTHR33021:SF189">
    <property type="entry name" value="CUCUMBER PEELING CUPREDOXIN-LIKE"/>
    <property type="match status" value="1"/>
</dbReference>
<feature type="chain" id="PRO_5013641315" description="Phytocyanin domain-containing protein" evidence="6">
    <location>
        <begin position="24"/>
        <end position="205"/>
    </location>
</feature>
<evidence type="ECO:0000256" key="4">
    <source>
        <dbReference type="ARBA" id="ARBA00023180"/>
    </source>
</evidence>
<evidence type="ECO:0000259" key="7">
    <source>
        <dbReference type="PROSITE" id="PS51485"/>
    </source>
</evidence>
<gene>
    <name evidence="8" type="ORF">CDL12_05253</name>
</gene>
<dbReference type="InterPro" id="IPR008972">
    <property type="entry name" value="Cupredoxin"/>
</dbReference>
<dbReference type="GO" id="GO:0046872">
    <property type="term" value="F:metal ion binding"/>
    <property type="evidence" value="ECO:0007669"/>
    <property type="project" value="UniProtKB-KW"/>
</dbReference>
<dbReference type="FunFam" id="2.60.40.420:FF:000034">
    <property type="entry name" value="Cupredoxin superfamily protein"/>
    <property type="match status" value="1"/>
</dbReference>
<dbReference type="OrthoDB" id="5421909at2759"/>
<feature type="compositionally biased region" description="Pro residues" evidence="5">
    <location>
        <begin position="138"/>
        <end position="153"/>
    </location>
</feature>
<dbReference type="PANTHER" id="PTHR33021">
    <property type="entry name" value="BLUE COPPER PROTEIN"/>
    <property type="match status" value="1"/>
</dbReference>
<dbReference type="PROSITE" id="PS00196">
    <property type="entry name" value="COPPER_BLUE"/>
    <property type="match status" value="1"/>
</dbReference>
<evidence type="ECO:0000256" key="6">
    <source>
        <dbReference type="SAM" id="SignalP"/>
    </source>
</evidence>
<evidence type="ECO:0000313" key="8">
    <source>
        <dbReference type="EMBL" id="PIN22034.1"/>
    </source>
</evidence>
<dbReference type="Gene3D" id="2.60.40.420">
    <property type="entry name" value="Cupredoxins - blue copper proteins"/>
    <property type="match status" value="1"/>
</dbReference>
<evidence type="ECO:0000256" key="5">
    <source>
        <dbReference type="SAM" id="MobiDB-lite"/>
    </source>
</evidence>
<dbReference type="AlphaFoldDB" id="A0A2G9HWY5"/>
<proteinExistence type="predicted"/>
<comment type="caution">
    <text evidence="8">The sequence shown here is derived from an EMBL/GenBank/DDBJ whole genome shotgun (WGS) entry which is preliminary data.</text>
</comment>
<evidence type="ECO:0000256" key="2">
    <source>
        <dbReference type="ARBA" id="ARBA00023008"/>
    </source>
</evidence>
<keyword evidence="2" id="KW-0186">Copper</keyword>
<feature type="region of interest" description="Disordered" evidence="5">
    <location>
        <begin position="123"/>
        <end position="185"/>
    </location>
</feature>
<dbReference type="PROSITE" id="PS51485">
    <property type="entry name" value="PHYTOCYANIN"/>
    <property type="match status" value="1"/>
</dbReference>
<keyword evidence="3" id="KW-1015">Disulfide bond</keyword>
<name>A0A2G9HWY5_9LAMI</name>
<dbReference type="STRING" id="429701.A0A2G9HWY5"/>
<keyword evidence="9" id="KW-1185">Reference proteome</keyword>
<dbReference type="CDD" id="cd13920">
    <property type="entry name" value="Stellacyanin"/>
    <property type="match status" value="1"/>
</dbReference>
<accession>A0A2G9HWY5</accession>
<dbReference type="InterPro" id="IPR003245">
    <property type="entry name" value="Phytocyanin_dom"/>
</dbReference>
<dbReference type="SUPFAM" id="SSF49503">
    <property type="entry name" value="Cupredoxins"/>
    <property type="match status" value="1"/>
</dbReference>
<sequence length="205" mass="21052">MDRVSCLILFCAIFGILMHSAAAQNVYVVGDGLGWNVPPNSSSYANWASGKTFTVGDVLVFNFLTNQHDVVRVPQASYDACTQDNAIGSIITVGPANITLDSTGNHYYICTFGRHCQSGQKLSITVGSSNTPGAPQANPAPPTTPTTPSPASPQPDNCAPTPSTTPNAGGPTATMTPPPQPDSASTSLAGGFLLALLSAGIALIF</sequence>
<feature type="compositionally biased region" description="Low complexity" evidence="5">
    <location>
        <begin position="159"/>
        <end position="175"/>
    </location>
</feature>
<dbReference type="EMBL" id="NKXS01000838">
    <property type="protein sequence ID" value="PIN22034.1"/>
    <property type="molecule type" value="Genomic_DNA"/>
</dbReference>
<dbReference type="GO" id="GO:0005886">
    <property type="term" value="C:plasma membrane"/>
    <property type="evidence" value="ECO:0007669"/>
    <property type="project" value="TreeGrafter"/>
</dbReference>
<evidence type="ECO:0000313" key="9">
    <source>
        <dbReference type="Proteomes" id="UP000231279"/>
    </source>
</evidence>
<keyword evidence="6" id="KW-0732">Signal</keyword>